<reference evidence="2" key="1">
    <citation type="journal article" date="2004" name="Nature">
        <title>Genome duplication in the teleost fish Tetraodon nigroviridis reveals the early vertebrate proto-karyotype.</title>
        <authorList>
            <person name="Jaillon O."/>
            <person name="Aury J.-M."/>
            <person name="Brunet F."/>
            <person name="Petit J.-L."/>
            <person name="Stange-Thomann N."/>
            <person name="Mauceli E."/>
            <person name="Bouneau L."/>
            <person name="Fischer C."/>
            <person name="Ozouf-Costaz C."/>
            <person name="Bernot A."/>
            <person name="Nicaud S."/>
            <person name="Jaffe D."/>
            <person name="Fisher S."/>
            <person name="Lutfalla G."/>
            <person name="Dossat C."/>
            <person name="Segurens B."/>
            <person name="Dasilva C."/>
            <person name="Salanoubat M."/>
            <person name="Levy M."/>
            <person name="Boudet N."/>
            <person name="Castellano S."/>
            <person name="Anthouard V."/>
            <person name="Jubin C."/>
            <person name="Castelli V."/>
            <person name="Katinka M."/>
            <person name="Vacherie B."/>
            <person name="Biemont C."/>
            <person name="Skalli Z."/>
            <person name="Cattolico L."/>
            <person name="Poulain J."/>
            <person name="De Berardinis V."/>
            <person name="Cruaud C."/>
            <person name="Duprat S."/>
            <person name="Brottier P."/>
            <person name="Coutanceau J.-P."/>
            <person name="Gouzy J."/>
            <person name="Parra G."/>
            <person name="Lardier G."/>
            <person name="Chapple C."/>
            <person name="McKernan K.J."/>
            <person name="McEwan P."/>
            <person name="Bosak S."/>
            <person name="Kellis M."/>
            <person name="Volff J.-N."/>
            <person name="Guigo R."/>
            <person name="Zody M.C."/>
            <person name="Mesirov J."/>
            <person name="Lindblad-Toh K."/>
            <person name="Birren B."/>
            <person name="Nusbaum C."/>
            <person name="Kahn D."/>
            <person name="Robinson-Rechavi M."/>
            <person name="Laudet V."/>
            <person name="Schachter V."/>
            <person name="Quetier F."/>
            <person name="Saurin W."/>
            <person name="Scarpelli C."/>
            <person name="Wincker P."/>
            <person name="Lander E.S."/>
            <person name="Weissenbach J."/>
            <person name="Roest Crollius H."/>
        </authorList>
    </citation>
    <scope>NUCLEOTIDE SEQUENCE [LARGE SCALE GENOMIC DNA]</scope>
</reference>
<feature type="compositionally biased region" description="Basic and acidic residues" evidence="1">
    <location>
        <begin position="170"/>
        <end position="189"/>
    </location>
</feature>
<feature type="compositionally biased region" description="Polar residues" evidence="1">
    <location>
        <begin position="201"/>
        <end position="211"/>
    </location>
</feature>
<name>Q4T666_TETNG</name>
<dbReference type="SUPFAM" id="SSF48403">
    <property type="entry name" value="Ankyrin repeat"/>
    <property type="match status" value="1"/>
</dbReference>
<dbReference type="GO" id="GO:0035255">
    <property type="term" value="F:ionotropic glutamate receptor binding"/>
    <property type="evidence" value="ECO:0007669"/>
    <property type="project" value="TreeGrafter"/>
</dbReference>
<sequence length="223" mass="25096">PSVSPQKCLRFDPAATVWSAKQRVLCSLSRSLKGALNYGLFQPPGPGGQGRFLEEERLLREYPQPISRGVPALEFRYKSRVYKQPPLEEKQICKLHTKETCARVLLARGADKEVKNFNGQSPSQVAIIAGNFELAELIKKHKDSDIGEFCSRLQPRPDRPRGRHLGRPLRCRDGSKVTMENLHDQHGRSITDTPQGFDLRSQWSCDPSAPSSDWLELPGPLEL</sequence>
<dbReference type="PANTHER" id="PTHR24135:SF17">
    <property type="entry name" value="SH3 AND MULTIPLE ANKYRIN REPEAT DOMAINS PROTEIN 2"/>
    <property type="match status" value="1"/>
</dbReference>
<organism evidence="2">
    <name type="scientific">Tetraodon nigroviridis</name>
    <name type="common">Spotted green pufferfish</name>
    <name type="synonym">Chelonodon nigroviridis</name>
    <dbReference type="NCBI Taxonomy" id="99883"/>
    <lineage>
        <taxon>Eukaryota</taxon>
        <taxon>Metazoa</taxon>
        <taxon>Chordata</taxon>
        <taxon>Craniata</taxon>
        <taxon>Vertebrata</taxon>
        <taxon>Euteleostomi</taxon>
        <taxon>Actinopterygii</taxon>
        <taxon>Neopterygii</taxon>
        <taxon>Teleostei</taxon>
        <taxon>Neoteleostei</taxon>
        <taxon>Acanthomorphata</taxon>
        <taxon>Eupercaria</taxon>
        <taxon>Tetraodontiformes</taxon>
        <taxon>Tetradontoidea</taxon>
        <taxon>Tetraodontidae</taxon>
        <taxon>Tetraodon</taxon>
    </lineage>
</organism>
<dbReference type="InterPro" id="IPR036770">
    <property type="entry name" value="Ankyrin_rpt-contain_sf"/>
</dbReference>
<evidence type="ECO:0000256" key="1">
    <source>
        <dbReference type="SAM" id="MobiDB-lite"/>
    </source>
</evidence>
<dbReference type="Gene3D" id="3.10.20.90">
    <property type="entry name" value="Phosphatidylinositol 3-kinase Catalytic Subunit, Chain A, domain 1"/>
    <property type="match status" value="1"/>
</dbReference>
<dbReference type="OrthoDB" id="445896at2759"/>
<dbReference type="GO" id="GO:0014069">
    <property type="term" value="C:postsynaptic density"/>
    <property type="evidence" value="ECO:0007669"/>
    <property type="project" value="TreeGrafter"/>
</dbReference>
<feature type="non-terminal residue" evidence="2">
    <location>
        <position position="1"/>
    </location>
</feature>
<accession>Q4T666</accession>
<evidence type="ECO:0000313" key="2">
    <source>
        <dbReference type="EMBL" id="CAF91616.1"/>
    </source>
</evidence>
<dbReference type="PANTHER" id="PTHR24135">
    <property type="entry name" value="SH3 AND MULTIPLE ANKYRIN REPEAT DOMAINS PROTEIN"/>
    <property type="match status" value="1"/>
</dbReference>
<dbReference type="InterPro" id="IPR051569">
    <property type="entry name" value="SHANK"/>
</dbReference>
<dbReference type="EMBL" id="CAAE01008900">
    <property type="protein sequence ID" value="CAF91616.1"/>
    <property type="molecule type" value="Genomic_DNA"/>
</dbReference>
<dbReference type="GO" id="GO:0030160">
    <property type="term" value="F:synaptic receptor adaptor activity"/>
    <property type="evidence" value="ECO:0007669"/>
    <property type="project" value="TreeGrafter"/>
</dbReference>
<reference evidence="2" key="2">
    <citation type="submission" date="2004-02" db="EMBL/GenBank/DDBJ databases">
        <authorList>
            <consortium name="Genoscope"/>
            <consortium name="Whitehead Institute Centre for Genome Research"/>
        </authorList>
    </citation>
    <scope>NUCLEOTIDE SEQUENCE</scope>
</reference>
<dbReference type="Gene3D" id="1.25.40.20">
    <property type="entry name" value="Ankyrin repeat-containing domain"/>
    <property type="match status" value="1"/>
</dbReference>
<proteinExistence type="predicted"/>
<dbReference type="AlphaFoldDB" id="Q4T666"/>
<comment type="caution">
    <text evidence="2">The sequence shown here is derived from an EMBL/GenBank/DDBJ whole genome shotgun (WGS) entry which is preliminary data.</text>
</comment>
<dbReference type="KEGG" id="tng:GSTEN00006459G001"/>
<gene>
    <name evidence="2" type="ORF">GSTENG00006459001</name>
</gene>
<protein>
    <submittedName>
        <fullName evidence="2">(spotted green pufferfish) hypothetical protein</fullName>
    </submittedName>
</protein>
<dbReference type="FunFam" id="3.10.20.90:FF:000029">
    <property type="entry name" value="SH3 and multiple ankyrin repeat domains protein 1"/>
    <property type="match status" value="1"/>
</dbReference>
<dbReference type="GO" id="GO:0043197">
    <property type="term" value="C:dendritic spine"/>
    <property type="evidence" value="ECO:0007669"/>
    <property type="project" value="TreeGrafter"/>
</dbReference>
<feature type="region of interest" description="Disordered" evidence="1">
    <location>
        <begin position="149"/>
        <end position="223"/>
    </location>
</feature>
<dbReference type="GO" id="GO:0045211">
    <property type="term" value="C:postsynaptic membrane"/>
    <property type="evidence" value="ECO:0007669"/>
    <property type="project" value="TreeGrafter"/>
</dbReference>